<dbReference type="OrthoDB" id="1749531at2759"/>
<organism evidence="2 3">
    <name type="scientific">Juglans regia</name>
    <name type="common">English walnut</name>
    <dbReference type="NCBI Taxonomy" id="51240"/>
    <lineage>
        <taxon>Eukaryota</taxon>
        <taxon>Viridiplantae</taxon>
        <taxon>Streptophyta</taxon>
        <taxon>Embryophyta</taxon>
        <taxon>Tracheophyta</taxon>
        <taxon>Spermatophyta</taxon>
        <taxon>Magnoliopsida</taxon>
        <taxon>eudicotyledons</taxon>
        <taxon>Gunneridae</taxon>
        <taxon>Pentapetalae</taxon>
        <taxon>rosids</taxon>
        <taxon>fabids</taxon>
        <taxon>Fagales</taxon>
        <taxon>Juglandaceae</taxon>
        <taxon>Juglans</taxon>
    </lineage>
</organism>
<dbReference type="InterPro" id="IPR005162">
    <property type="entry name" value="Retrotrans_gag_dom"/>
</dbReference>
<dbReference type="AlphaFoldDB" id="A0A2I4ET04"/>
<proteinExistence type="predicted"/>
<dbReference type="GeneID" id="108992416"/>
<accession>A0A2I4ET04</accession>
<gene>
    <name evidence="3" type="primary">LOC108992416</name>
</gene>
<dbReference type="RefSeq" id="XP_018822519.2">
    <property type="nucleotide sequence ID" value="XM_018966974.2"/>
</dbReference>
<reference evidence="3" key="1">
    <citation type="submission" date="2025-08" db="UniProtKB">
        <authorList>
            <consortium name="RefSeq"/>
        </authorList>
    </citation>
    <scope>IDENTIFICATION</scope>
    <source>
        <tissue evidence="3">Leaves</tissue>
    </source>
</reference>
<name>A0A2I4ET04_JUGRE</name>
<dbReference type="Pfam" id="PF03732">
    <property type="entry name" value="Retrotrans_gag"/>
    <property type="match status" value="1"/>
</dbReference>
<dbReference type="KEGG" id="jre:108992416"/>
<feature type="region of interest" description="Disordered" evidence="1">
    <location>
        <begin position="1"/>
        <end position="29"/>
    </location>
</feature>
<feature type="compositionally biased region" description="Basic and acidic residues" evidence="1">
    <location>
        <begin position="9"/>
        <end position="29"/>
    </location>
</feature>
<dbReference type="Proteomes" id="UP000235220">
    <property type="component" value="Chromosome 12"/>
</dbReference>
<sequence>MALNVRNNQDNHRGGREGDNEEVHTRDMDDRSVAKGIKLDFPRFFGKNPATWIYRANQYFLYHQVPPGQRIFFASFHMDEEALVWFQDASEAGTFHSWEEFTQAVQVRFGSSAYDDPMEALTCLKQVNSVTVYKTEFELLSNRIKGMQEQYVWATRRSWKGTSSDLGGHSAGGSILGIPKVLSNNKLPYQKVSEAQMQERRKKCLCYFCEDKWHQGHKCIKPKIYVLEGMDILEDETVDDQD</sequence>
<evidence type="ECO:0000313" key="3">
    <source>
        <dbReference type="RefSeq" id="XP_018822519.2"/>
    </source>
</evidence>
<evidence type="ECO:0000313" key="2">
    <source>
        <dbReference type="Proteomes" id="UP000235220"/>
    </source>
</evidence>
<dbReference type="Gramene" id="Jr12_07160_p1">
    <property type="protein sequence ID" value="cds.Jr12_07160_p1"/>
    <property type="gene ID" value="Jr12_07160"/>
</dbReference>
<evidence type="ECO:0000256" key="1">
    <source>
        <dbReference type="SAM" id="MobiDB-lite"/>
    </source>
</evidence>
<keyword evidence="2" id="KW-1185">Reference proteome</keyword>
<protein>
    <submittedName>
        <fullName evidence="3">Uncharacterized protein LOC108992416</fullName>
    </submittedName>
</protein>